<evidence type="ECO:0000256" key="1">
    <source>
        <dbReference type="ARBA" id="ARBA00004141"/>
    </source>
</evidence>
<dbReference type="InterPro" id="IPR029044">
    <property type="entry name" value="Nucleotide-diphossugar_trans"/>
</dbReference>
<dbReference type="InterPro" id="IPR050256">
    <property type="entry name" value="Glycosyltransferase_2"/>
</dbReference>
<dbReference type="Pfam" id="PF00535">
    <property type="entry name" value="Glycos_transf_2"/>
    <property type="match status" value="1"/>
</dbReference>
<keyword evidence="2 9" id="KW-0328">Glycosyltransferase</keyword>
<dbReference type="Gene3D" id="3.90.550.10">
    <property type="entry name" value="Spore Coat Polysaccharide Biosynthesis Protein SpsA, Chain A"/>
    <property type="match status" value="1"/>
</dbReference>
<dbReference type="RefSeq" id="WP_182288046.1">
    <property type="nucleotide sequence ID" value="NZ_CP046268.1"/>
</dbReference>
<name>A0ABX6QUQ9_9VIBR</name>
<keyword evidence="10" id="KW-1185">Reference proteome</keyword>
<keyword evidence="5 7" id="KW-1133">Transmembrane helix</keyword>
<dbReference type="PANTHER" id="PTHR48090">
    <property type="entry name" value="UNDECAPRENYL-PHOSPHATE 4-DEOXY-4-FORMAMIDO-L-ARABINOSE TRANSFERASE-RELATED"/>
    <property type="match status" value="1"/>
</dbReference>
<dbReference type="GO" id="GO:0016757">
    <property type="term" value="F:glycosyltransferase activity"/>
    <property type="evidence" value="ECO:0007669"/>
    <property type="project" value="UniProtKB-KW"/>
</dbReference>
<dbReference type="PANTHER" id="PTHR48090:SF1">
    <property type="entry name" value="PROPHAGE BACTOPRENOL GLUCOSYL TRANSFERASE HOMOLOG"/>
    <property type="match status" value="1"/>
</dbReference>
<comment type="subcellular location">
    <subcellularLocation>
        <location evidence="1">Membrane</location>
        <topology evidence="1">Multi-pass membrane protein</topology>
    </subcellularLocation>
</comment>
<keyword evidence="6 7" id="KW-0472">Membrane</keyword>
<feature type="transmembrane region" description="Helical" evidence="7">
    <location>
        <begin position="263"/>
        <end position="284"/>
    </location>
</feature>
<feature type="transmembrane region" description="Helical" evidence="7">
    <location>
        <begin position="229"/>
        <end position="251"/>
    </location>
</feature>
<feature type="domain" description="Glycosyltransferase 2-like" evidence="8">
    <location>
        <begin position="5"/>
        <end position="160"/>
    </location>
</feature>
<gene>
    <name evidence="9" type="primary">yfdH_1</name>
    <name evidence="9" type="ORF">Vspart_00183</name>
</gene>
<sequence length="315" mass="36176">MKKISIVTPCYNEEDNVEELYQRVKSQFDELNNYKYEHIFIDNASDDRTVEILKSIAENDPNVKIIVNSRNFGPIRSPHYGLLQGSGDATMLIVADLQDPPELIPEFIQKWEQGSELVIGVKNESDESPAMYLIRKAYYTLTAKLSETKLVKNFYGFGLYDKKIIEIIKNIPDPYPYSRGILVDLGFNMEKIYYRQPVRHRGVTSTNFFSLYDIAMLGICSHSKVPLRIATLSGFILSLICFLIAFVYFLYKLFYWDEFPLGTAPIVIGMFFLGSVQIFFIGLVGEYVGHLISKSSNFPLVIEKERINFHTSDDD</sequence>
<dbReference type="CDD" id="cd04187">
    <property type="entry name" value="DPM1_like_bac"/>
    <property type="match status" value="1"/>
</dbReference>
<keyword evidence="4 7" id="KW-0812">Transmembrane</keyword>
<evidence type="ECO:0000313" key="9">
    <source>
        <dbReference type="EMBL" id="QMV12978.1"/>
    </source>
</evidence>
<evidence type="ECO:0000259" key="8">
    <source>
        <dbReference type="Pfam" id="PF00535"/>
    </source>
</evidence>
<evidence type="ECO:0000313" key="10">
    <source>
        <dbReference type="Proteomes" id="UP000515264"/>
    </source>
</evidence>
<evidence type="ECO:0000256" key="5">
    <source>
        <dbReference type="ARBA" id="ARBA00022989"/>
    </source>
</evidence>
<evidence type="ECO:0000256" key="4">
    <source>
        <dbReference type="ARBA" id="ARBA00022692"/>
    </source>
</evidence>
<proteinExistence type="predicted"/>
<dbReference type="EC" id="2.4.1.-" evidence="9"/>
<keyword evidence="3 9" id="KW-0808">Transferase</keyword>
<evidence type="ECO:0000256" key="7">
    <source>
        <dbReference type="SAM" id="Phobius"/>
    </source>
</evidence>
<dbReference type="Proteomes" id="UP000515264">
    <property type="component" value="Chromosome 1"/>
</dbReference>
<accession>A0ABX6QUQ9</accession>
<dbReference type="InterPro" id="IPR001173">
    <property type="entry name" value="Glyco_trans_2-like"/>
</dbReference>
<organism evidence="9 10">
    <name type="scientific">Vibrio spartinae</name>
    <dbReference type="NCBI Taxonomy" id="1918945"/>
    <lineage>
        <taxon>Bacteria</taxon>
        <taxon>Pseudomonadati</taxon>
        <taxon>Pseudomonadota</taxon>
        <taxon>Gammaproteobacteria</taxon>
        <taxon>Vibrionales</taxon>
        <taxon>Vibrionaceae</taxon>
        <taxon>Vibrio</taxon>
    </lineage>
</organism>
<dbReference type="SUPFAM" id="SSF53448">
    <property type="entry name" value="Nucleotide-diphospho-sugar transferases"/>
    <property type="match status" value="1"/>
</dbReference>
<dbReference type="EMBL" id="CP046268">
    <property type="protein sequence ID" value="QMV12978.1"/>
    <property type="molecule type" value="Genomic_DNA"/>
</dbReference>
<evidence type="ECO:0000256" key="2">
    <source>
        <dbReference type="ARBA" id="ARBA00022676"/>
    </source>
</evidence>
<reference evidence="9 10" key="1">
    <citation type="journal article" date="2020" name="J. Nat. Prod.">
        <title>Genomics-Metabolomics Profiling Disclosed Marine Vibrio spartinae 3.6 as a Producer of a New Branched Side Chain Prodigiosin.</title>
        <authorList>
            <person name="Vitale G.A."/>
            <person name="Sciarretta M."/>
            <person name="Palma Esposito F."/>
            <person name="January G.G."/>
            <person name="Giaccio M."/>
            <person name="Bunk B."/>
            <person name="Sproer C."/>
            <person name="Bajerski F."/>
            <person name="Power D."/>
            <person name="Festa C."/>
            <person name="Monti M.C."/>
            <person name="D'Auria M.V."/>
            <person name="de Pascale D."/>
        </authorList>
    </citation>
    <scope>NUCLEOTIDE SEQUENCE [LARGE SCALE GENOMIC DNA]</scope>
    <source>
        <strain evidence="9 10">3.6</strain>
    </source>
</reference>
<protein>
    <submittedName>
        <fullName evidence="9">Prophage bactoprenol glucosyl transferase YfdH</fullName>
        <ecNumber evidence="9">2.4.1.-</ecNumber>
    </submittedName>
</protein>
<evidence type="ECO:0000256" key="3">
    <source>
        <dbReference type="ARBA" id="ARBA00022679"/>
    </source>
</evidence>
<evidence type="ECO:0000256" key="6">
    <source>
        <dbReference type="ARBA" id="ARBA00023136"/>
    </source>
</evidence>